<keyword evidence="3" id="KW-1185">Reference proteome</keyword>
<name>A0ABR4XQK9_9LACO</name>
<comment type="caution">
    <text evidence="2">The sequence shown here is derived from an EMBL/GenBank/DDBJ whole genome shotgun (WGS) entry which is preliminary data.</text>
</comment>
<feature type="transmembrane region" description="Helical" evidence="1">
    <location>
        <begin position="20"/>
        <end position="39"/>
    </location>
</feature>
<keyword evidence="1" id="KW-0812">Transmembrane</keyword>
<gene>
    <name evidence="2" type="ORF">Q757_06485</name>
</gene>
<evidence type="ECO:0000313" key="3">
    <source>
        <dbReference type="Proteomes" id="UP000030023"/>
    </source>
</evidence>
<dbReference type="EMBL" id="AXCV01000304">
    <property type="protein sequence ID" value="KGO31560.1"/>
    <property type="molecule type" value="Genomic_DNA"/>
</dbReference>
<sequence length="145" mass="16550">MILGGLLAAFGSFMNREMPYPFLISSVGALIIGSILVFLEKPKKEYPDLAEFGYPADTNIQLAASWQRQINDYHNSLARLSSLKDNRQDNADKINRLLKLAYPLKDFLPEPSNDHDQFINQIQVVLNRIKTKKEQTTFHENKGNL</sequence>
<organism evidence="2 3">
    <name type="scientific">Oenococcus alcoholitolerans</name>
    <dbReference type="NCBI Taxonomy" id="931074"/>
    <lineage>
        <taxon>Bacteria</taxon>
        <taxon>Bacillati</taxon>
        <taxon>Bacillota</taxon>
        <taxon>Bacilli</taxon>
        <taxon>Lactobacillales</taxon>
        <taxon>Lactobacillaceae</taxon>
        <taxon>Oenococcus</taxon>
    </lineage>
</organism>
<evidence type="ECO:0000313" key="2">
    <source>
        <dbReference type="EMBL" id="KGO31560.1"/>
    </source>
</evidence>
<evidence type="ECO:0000256" key="1">
    <source>
        <dbReference type="SAM" id="Phobius"/>
    </source>
</evidence>
<accession>A0ABR4XQK9</accession>
<dbReference type="Proteomes" id="UP000030023">
    <property type="component" value="Unassembled WGS sequence"/>
</dbReference>
<proteinExistence type="predicted"/>
<keyword evidence="1" id="KW-0472">Membrane</keyword>
<keyword evidence="1" id="KW-1133">Transmembrane helix</keyword>
<protein>
    <submittedName>
        <fullName evidence="2">Uncharacterized protein</fullName>
    </submittedName>
</protein>
<reference evidence="2 3" key="1">
    <citation type="journal article" date="2014" name="Antonie Van Leeuwenhoek">
        <title>Oenococcus alcoholitolerans sp. nov., a lactic acid bacteria isolated from cachaca and ethanol fermentation processes.</title>
        <authorList>
            <person name="Badotti F."/>
            <person name="Moreira A.P."/>
            <person name="Tonon L.A."/>
            <person name="de Lucena B.T."/>
            <person name="Gomes Fde C."/>
            <person name="Kruger R."/>
            <person name="Thompson C.C."/>
            <person name="de Morais M.A.Jr."/>
            <person name="Rosa C.A."/>
            <person name="Thompson F.L."/>
        </authorList>
    </citation>
    <scope>NUCLEOTIDE SEQUENCE [LARGE SCALE GENOMIC DNA]</scope>
    <source>
        <strain evidence="2 3">UFRJ-M7.2.18</strain>
    </source>
</reference>